<dbReference type="KEGG" id="uam:UABAM_01540"/>
<evidence type="ECO:0000313" key="1">
    <source>
        <dbReference type="EMBL" id="BBM83189.1"/>
    </source>
</evidence>
<accession>A0A5S9IJU0</accession>
<protein>
    <submittedName>
        <fullName evidence="1">Uncharacterized protein</fullName>
    </submittedName>
</protein>
<dbReference type="AlphaFoldDB" id="A0A5S9IJU0"/>
<reference evidence="1 2" key="1">
    <citation type="submission" date="2019-08" db="EMBL/GenBank/DDBJ databases">
        <title>Complete genome sequence of Candidatus Uab amorphum.</title>
        <authorList>
            <person name="Shiratori T."/>
            <person name="Suzuki S."/>
            <person name="Kakizawa Y."/>
            <person name="Ishida K."/>
        </authorList>
    </citation>
    <scope>NUCLEOTIDE SEQUENCE [LARGE SCALE GENOMIC DNA]</scope>
    <source>
        <strain evidence="1 2">SRT547</strain>
    </source>
</reference>
<gene>
    <name evidence="1" type="ORF">UABAM_01540</name>
</gene>
<evidence type="ECO:0000313" key="2">
    <source>
        <dbReference type="Proteomes" id="UP000326354"/>
    </source>
</evidence>
<dbReference type="Proteomes" id="UP000326354">
    <property type="component" value="Chromosome"/>
</dbReference>
<name>A0A5S9IJU0_UABAM</name>
<dbReference type="RefSeq" id="WP_151967400.1">
    <property type="nucleotide sequence ID" value="NZ_AP019860.1"/>
</dbReference>
<sequence>MNKVYYIVFMLLFAVAIYAQESLHAAEVRHFDIEKYLSKAGNIRMSDKGGVSSMEKKAEEHLFTNIREHLSAKKLLPQLHSMEVVKSDIVVVATPQANREIAYFLRKMEVLRSFSVQIQLVRAIPLDKVQLKEKEKWQFPNVHIVVDAVKTEEAQQQITYFKKHATVMASPTIAIADNFINKLEMASKENLNYVSGYRYVQIVNQPQKVTIPELKKLERKFNLHILPFPKKDQNHHLHLRIDVADYVKPIKQIKTKDGPIHRPQIYNSSQMIALLFKTPSTVRVIAGPNQKGEVNILYVNIDLRKNKPTGLLSGRVIAKVERKVTWNEEQVDLPQMATQYVLETGKSSYLREKQNVSLYRKSDNQKVSDGKIVEVRSQVCIAEFSTDVTIPLSEVYFSVHGEKK</sequence>
<organism evidence="1 2">
    <name type="scientific">Uabimicrobium amorphum</name>
    <dbReference type="NCBI Taxonomy" id="2596890"/>
    <lineage>
        <taxon>Bacteria</taxon>
        <taxon>Pseudomonadati</taxon>
        <taxon>Planctomycetota</taxon>
        <taxon>Candidatus Uabimicrobiia</taxon>
        <taxon>Candidatus Uabimicrobiales</taxon>
        <taxon>Candidatus Uabimicrobiaceae</taxon>
        <taxon>Candidatus Uabimicrobium</taxon>
    </lineage>
</organism>
<dbReference type="EMBL" id="AP019860">
    <property type="protein sequence ID" value="BBM83189.1"/>
    <property type="molecule type" value="Genomic_DNA"/>
</dbReference>
<proteinExistence type="predicted"/>
<keyword evidence="2" id="KW-1185">Reference proteome</keyword>